<dbReference type="SUPFAM" id="SSF46785">
    <property type="entry name" value="Winged helix' DNA-binding domain"/>
    <property type="match status" value="1"/>
</dbReference>
<dbReference type="EMBL" id="VDMA02000008">
    <property type="protein sequence ID" value="KAB8184020.1"/>
    <property type="molecule type" value="Genomic_DNA"/>
</dbReference>
<dbReference type="Proteomes" id="UP000313066">
    <property type="component" value="Unassembled WGS sequence"/>
</dbReference>
<sequence length="98" mass="10528">MSALRRVLEEITAARGGVSLDDIARRLGLGRDEVDAMVEYWVRKGRLSSDDIAAACPSGGCGTCALGDDGKPGCGTRRDGPVLLAITVRRREDRREDP</sequence>
<dbReference type="InterPro" id="IPR015102">
    <property type="entry name" value="Tscrpt_reg_HTH_FeoC"/>
</dbReference>
<evidence type="ECO:0000259" key="1">
    <source>
        <dbReference type="Pfam" id="PF09012"/>
    </source>
</evidence>
<dbReference type="Pfam" id="PF09012">
    <property type="entry name" value="FeoC"/>
    <property type="match status" value="1"/>
</dbReference>
<evidence type="ECO:0000313" key="3">
    <source>
        <dbReference type="Proteomes" id="UP000313066"/>
    </source>
</evidence>
<feature type="domain" description="Transcriptional regulator HTH-type FeoC" evidence="1">
    <location>
        <begin position="9"/>
        <end position="65"/>
    </location>
</feature>
<keyword evidence="3" id="KW-1185">Reference proteome</keyword>
<protein>
    <recommendedName>
        <fullName evidence="1">Transcriptional regulator HTH-type FeoC domain-containing protein</fullName>
    </recommendedName>
</protein>
<accession>A0A5N6BUN2</accession>
<reference evidence="2 3" key="1">
    <citation type="submission" date="2019-10" db="EMBL/GenBank/DDBJ databases">
        <title>Nonomuraea sp. nov., isolated from Phyllanthus amarus.</title>
        <authorList>
            <person name="Klykleung N."/>
            <person name="Tanasupawat S."/>
        </authorList>
    </citation>
    <scope>NUCLEOTIDE SEQUENCE [LARGE SCALE GENOMIC DNA]</scope>
    <source>
        <strain evidence="2 3">CR1-09</strain>
    </source>
</reference>
<comment type="caution">
    <text evidence="2">The sequence shown here is derived from an EMBL/GenBank/DDBJ whole genome shotgun (WGS) entry which is preliminary data.</text>
</comment>
<gene>
    <name evidence="2" type="ORF">FH610_016890</name>
</gene>
<dbReference type="AlphaFoldDB" id="A0A5N6BUN2"/>
<dbReference type="Gene3D" id="1.10.10.10">
    <property type="entry name" value="Winged helix-like DNA-binding domain superfamily/Winged helix DNA-binding domain"/>
    <property type="match status" value="1"/>
</dbReference>
<dbReference type="InterPro" id="IPR036390">
    <property type="entry name" value="WH_DNA-bd_sf"/>
</dbReference>
<proteinExistence type="predicted"/>
<organism evidence="2 3">
    <name type="scientific">Microbispora catharanthi</name>
    <dbReference type="NCBI Taxonomy" id="1712871"/>
    <lineage>
        <taxon>Bacteria</taxon>
        <taxon>Bacillati</taxon>
        <taxon>Actinomycetota</taxon>
        <taxon>Actinomycetes</taxon>
        <taxon>Streptosporangiales</taxon>
        <taxon>Streptosporangiaceae</taxon>
        <taxon>Microbispora</taxon>
    </lineage>
</organism>
<name>A0A5N6BUN2_9ACTN</name>
<dbReference type="InterPro" id="IPR036388">
    <property type="entry name" value="WH-like_DNA-bd_sf"/>
</dbReference>
<evidence type="ECO:0000313" key="2">
    <source>
        <dbReference type="EMBL" id="KAB8184020.1"/>
    </source>
</evidence>
<dbReference type="RefSeq" id="WP_139575425.1">
    <property type="nucleotide sequence ID" value="NZ_VDMA02000008.1"/>
</dbReference>